<organism evidence="2 3">
    <name type="scientific">Mycolicibacterium conceptionense</name>
    <dbReference type="NCBI Taxonomy" id="451644"/>
    <lineage>
        <taxon>Bacteria</taxon>
        <taxon>Bacillati</taxon>
        <taxon>Actinomycetota</taxon>
        <taxon>Actinomycetes</taxon>
        <taxon>Mycobacteriales</taxon>
        <taxon>Mycobacteriaceae</taxon>
        <taxon>Mycolicibacterium</taxon>
    </lineage>
</organism>
<feature type="region of interest" description="Disordered" evidence="1">
    <location>
        <begin position="50"/>
        <end position="70"/>
    </location>
</feature>
<accession>A0A0U1D4I7</accession>
<gene>
    <name evidence="2" type="ORF">BN970_01534</name>
</gene>
<dbReference type="RefSeq" id="WP_133057918.1">
    <property type="nucleotide sequence ID" value="NZ_JACKVA010000035.1"/>
</dbReference>
<evidence type="ECO:0000256" key="1">
    <source>
        <dbReference type="SAM" id="MobiDB-lite"/>
    </source>
</evidence>
<evidence type="ECO:0000313" key="2">
    <source>
        <dbReference type="EMBL" id="CQD07961.1"/>
    </source>
</evidence>
<dbReference type="InterPro" id="IPR012337">
    <property type="entry name" value="RNaseH-like_sf"/>
</dbReference>
<name>A0A0U1D4I7_9MYCO</name>
<dbReference type="SUPFAM" id="SSF53098">
    <property type="entry name" value="Ribonuclease H-like"/>
    <property type="match status" value="1"/>
</dbReference>
<reference evidence="2 3" key="1">
    <citation type="submission" date="2015-03" db="EMBL/GenBank/DDBJ databases">
        <authorList>
            <person name="Murphy D."/>
        </authorList>
    </citation>
    <scope>NUCLEOTIDE SEQUENCE [LARGE SCALE GENOMIC DNA]</scope>
    <source>
        <strain evidence="2 3">D16</strain>
    </source>
</reference>
<proteinExistence type="predicted"/>
<dbReference type="GeneID" id="99228470"/>
<evidence type="ECO:0000313" key="3">
    <source>
        <dbReference type="Proteomes" id="UP000182227"/>
    </source>
</evidence>
<dbReference type="Proteomes" id="UP000182227">
    <property type="component" value="Unassembled WGS sequence"/>
</dbReference>
<protein>
    <submittedName>
        <fullName evidence="2">Transposase</fullName>
    </submittedName>
</protein>
<dbReference type="EMBL" id="CTEF01000001">
    <property type="protein sequence ID" value="CQD07961.1"/>
    <property type="molecule type" value="Genomic_DNA"/>
</dbReference>
<sequence>MRTELVEDALKAAVTLRGSLTGAAFYTDHGSDYTSQDFAKLRKDLGEIDDDDIEDADQPSAESCPDPGLTPRILEIAERARTTRRGIDSLAHD</sequence>
<dbReference type="AlphaFoldDB" id="A0A0U1D4I7"/>